<comment type="catalytic activity">
    <reaction evidence="1">
        <text>Cleavage of an N-acetyl or N-formyl amino acid from the N-terminus of a polypeptide.</text>
        <dbReference type="EC" id="3.4.19.1"/>
    </reaction>
</comment>
<evidence type="ECO:0000256" key="8">
    <source>
        <dbReference type="SAM" id="MobiDB-lite"/>
    </source>
</evidence>
<dbReference type="InterPro" id="IPR045550">
    <property type="entry name" value="AARE_N"/>
</dbReference>
<dbReference type="GO" id="GO:0006508">
    <property type="term" value="P:proteolysis"/>
    <property type="evidence" value="ECO:0007669"/>
    <property type="project" value="InterPro"/>
</dbReference>
<gene>
    <name evidence="11" type="ORF">THRCLA_00416</name>
</gene>
<organism evidence="11 12">
    <name type="scientific">Thraustotheca clavata</name>
    <dbReference type="NCBI Taxonomy" id="74557"/>
    <lineage>
        <taxon>Eukaryota</taxon>
        <taxon>Sar</taxon>
        <taxon>Stramenopiles</taxon>
        <taxon>Oomycota</taxon>
        <taxon>Saprolegniomycetes</taxon>
        <taxon>Saprolegniales</taxon>
        <taxon>Achlyaceae</taxon>
        <taxon>Thraustotheca</taxon>
    </lineage>
</organism>
<proteinExistence type="inferred from homology"/>
<sequence length="740" mass="81591">MSSEYMTRASGLLQETETRQRILASGTLVSGEKDTLHAVLVWKQRDLINGTNGLSQVNHIISGENAVYRGLPVSYDSKVVSVSPSHKLRVIVTDAEEKTYRFSIYDHQKLVAVYHTTKELHGNLYTGPTDGSFVWSQDEKFIYYLAERKEKDGKPFWDNANKKPTDGDDGLRGTQYDRKPDWGEQNVGKRTSRIFRLDITSGVIDQVAGIPDDLTIAELEIHAHSNTLLFTGIETHRRLGLIYCYNRPKHVYTLPLVEGAVATKLVETTACATTRSAKVSPDGSLVAYLGTHDVPTHNTTSFLCVLDWATREQRIVIDVVDEPTDNHTAEPEKAFNGLYMNALLPRCWSEDSQFIYFNTEVGARYVWKRVNVTTSGIDSPSYVHGNSTGQEILLDRVNSTALIAVSTPVLPTAVYLVHLDEAFAVISRILLDDQAESTQIKSWSIESIPAQDIPGKEFSKLATSATPLLPTVVSSAPYDAIILLPSTPKPVDGFPVVLDLHGGPHGHSPAMYRAPYEYLCALGYAVVTVNYRGSTGYGRKALESLVGRVGTQDVGDCHLALLHVLDSHASELNARKVHVSGGSHGGFLGSHLIGQYPDFYRSAVLRNPVTNIASQIFTSDIPDWGLAVTGIGAFESLLATSTVQPVYDNANRLACLARMWEMSPMSNDLTKVKTPVLFGLGAKDLRVPSTEGLQLNDSLSHHGCKTRVLWYPEDCHPLDSVKTYADFAVNWALWLHEHGN</sequence>
<dbReference type="PANTHER" id="PTHR42776:SF4">
    <property type="entry name" value="ACYLAMINO-ACID-RELEASING ENZYME"/>
    <property type="match status" value="1"/>
</dbReference>
<dbReference type="Proteomes" id="UP000243217">
    <property type="component" value="Unassembled WGS sequence"/>
</dbReference>
<evidence type="ECO:0000313" key="11">
    <source>
        <dbReference type="EMBL" id="OQS07589.1"/>
    </source>
</evidence>
<evidence type="ECO:0000313" key="12">
    <source>
        <dbReference type="Proteomes" id="UP000243217"/>
    </source>
</evidence>
<evidence type="ECO:0000256" key="5">
    <source>
        <dbReference type="ARBA" id="ARBA00012917"/>
    </source>
</evidence>
<feature type="compositionally biased region" description="Basic and acidic residues" evidence="8">
    <location>
        <begin position="155"/>
        <end position="182"/>
    </location>
</feature>
<name>A0A1W0ABN2_9STRA</name>
<dbReference type="InterPro" id="IPR001375">
    <property type="entry name" value="Peptidase_S9_cat"/>
</dbReference>
<dbReference type="AlphaFoldDB" id="A0A1W0ABN2"/>
<evidence type="ECO:0000256" key="2">
    <source>
        <dbReference type="ARBA" id="ARBA00004496"/>
    </source>
</evidence>
<evidence type="ECO:0000256" key="6">
    <source>
        <dbReference type="ARBA" id="ARBA00022490"/>
    </source>
</evidence>
<accession>A0A1W0ABN2</accession>
<comment type="subunit">
    <text evidence="4">Homotetramer.</text>
</comment>
<feature type="region of interest" description="Disordered" evidence="8">
    <location>
        <begin position="155"/>
        <end position="185"/>
    </location>
</feature>
<comment type="similarity">
    <text evidence="3">Belongs to the peptidase S9C family.</text>
</comment>
<evidence type="ECO:0000256" key="3">
    <source>
        <dbReference type="ARBA" id="ARBA00010040"/>
    </source>
</evidence>
<dbReference type="SUPFAM" id="SSF82171">
    <property type="entry name" value="DPP6 N-terminal domain-like"/>
    <property type="match status" value="1"/>
</dbReference>
<evidence type="ECO:0000256" key="7">
    <source>
        <dbReference type="ARBA" id="ARBA00022801"/>
    </source>
</evidence>
<evidence type="ECO:0000256" key="4">
    <source>
        <dbReference type="ARBA" id="ARBA00011881"/>
    </source>
</evidence>
<dbReference type="PANTHER" id="PTHR42776">
    <property type="entry name" value="SERINE PEPTIDASE S9 FAMILY MEMBER"/>
    <property type="match status" value="1"/>
</dbReference>
<dbReference type="STRING" id="74557.A0A1W0ABN2"/>
<dbReference type="Pfam" id="PF00326">
    <property type="entry name" value="Peptidase_S9"/>
    <property type="match status" value="1"/>
</dbReference>
<dbReference type="GO" id="GO:0005737">
    <property type="term" value="C:cytoplasm"/>
    <property type="evidence" value="ECO:0007669"/>
    <property type="project" value="UniProtKB-SubCell"/>
</dbReference>
<dbReference type="EMBL" id="JNBS01000226">
    <property type="protein sequence ID" value="OQS07589.1"/>
    <property type="molecule type" value="Genomic_DNA"/>
</dbReference>
<dbReference type="EC" id="3.4.19.1" evidence="5"/>
<comment type="subcellular location">
    <subcellularLocation>
        <location evidence="2">Cytoplasm</location>
    </subcellularLocation>
</comment>
<evidence type="ECO:0000256" key="1">
    <source>
        <dbReference type="ARBA" id="ARBA00000721"/>
    </source>
</evidence>
<evidence type="ECO:0000259" key="10">
    <source>
        <dbReference type="Pfam" id="PF19283"/>
    </source>
</evidence>
<dbReference type="GO" id="GO:0008242">
    <property type="term" value="F:omega peptidase activity"/>
    <property type="evidence" value="ECO:0007669"/>
    <property type="project" value="UniProtKB-EC"/>
</dbReference>
<dbReference type="SUPFAM" id="SSF53474">
    <property type="entry name" value="alpha/beta-Hydrolases"/>
    <property type="match status" value="1"/>
</dbReference>
<dbReference type="GO" id="GO:0004252">
    <property type="term" value="F:serine-type endopeptidase activity"/>
    <property type="evidence" value="ECO:0007669"/>
    <property type="project" value="TreeGrafter"/>
</dbReference>
<comment type="caution">
    <text evidence="11">The sequence shown here is derived from an EMBL/GenBank/DDBJ whole genome shotgun (WGS) entry which is preliminary data.</text>
</comment>
<keyword evidence="7" id="KW-0378">Hydrolase</keyword>
<keyword evidence="6" id="KW-0963">Cytoplasm</keyword>
<reference evidence="11 12" key="1">
    <citation type="journal article" date="2014" name="Genome Biol. Evol.">
        <title>The secreted proteins of Achlya hypogyna and Thraustotheca clavata identify the ancestral oomycete secretome and reveal gene acquisitions by horizontal gene transfer.</title>
        <authorList>
            <person name="Misner I."/>
            <person name="Blouin N."/>
            <person name="Leonard G."/>
            <person name="Richards T.A."/>
            <person name="Lane C.E."/>
        </authorList>
    </citation>
    <scope>NUCLEOTIDE SEQUENCE [LARGE SCALE GENOMIC DNA]</scope>
    <source>
        <strain evidence="11 12">ATCC 34112</strain>
    </source>
</reference>
<dbReference type="OrthoDB" id="416344at2759"/>
<keyword evidence="12" id="KW-1185">Reference proteome</keyword>
<dbReference type="Gene3D" id="3.40.50.1820">
    <property type="entry name" value="alpha/beta hydrolase"/>
    <property type="match status" value="1"/>
</dbReference>
<evidence type="ECO:0000259" key="9">
    <source>
        <dbReference type="Pfam" id="PF00326"/>
    </source>
</evidence>
<feature type="domain" description="Acylamino-acid-releasing enzyme N-terminal" evidence="10">
    <location>
        <begin position="4"/>
        <end position="411"/>
    </location>
</feature>
<dbReference type="InterPro" id="IPR029058">
    <property type="entry name" value="AB_hydrolase_fold"/>
</dbReference>
<protein>
    <recommendedName>
        <fullName evidence="5">acylaminoacyl-peptidase</fullName>
        <ecNumber evidence="5">3.4.19.1</ecNumber>
    </recommendedName>
</protein>
<feature type="domain" description="Peptidase S9 prolyl oligopeptidase catalytic" evidence="9">
    <location>
        <begin position="517"/>
        <end position="720"/>
    </location>
</feature>
<dbReference type="Pfam" id="PF19283">
    <property type="entry name" value="APEH_N"/>
    <property type="match status" value="1"/>
</dbReference>